<feature type="domain" description="Transketolase-like pyrimidine-binding" evidence="4">
    <location>
        <begin position="1"/>
        <end position="175"/>
    </location>
</feature>
<name>A0A5D0NKK3_9ACTN</name>
<evidence type="ECO:0000313" key="5">
    <source>
        <dbReference type="EMBL" id="TYB44993.1"/>
    </source>
</evidence>
<dbReference type="InterPro" id="IPR005475">
    <property type="entry name" value="Transketolase-like_Pyr-bd"/>
</dbReference>
<dbReference type="SMART" id="SM00861">
    <property type="entry name" value="Transket_pyr"/>
    <property type="match status" value="1"/>
</dbReference>
<comment type="cofactor">
    <cofactor evidence="1">
        <name>thiamine diphosphate</name>
        <dbReference type="ChEBI" id="CHEBI:58937"/>
    </cofactor>
</comment>
<evidence type="ECO:0000256" key="3">
    <source>
        <dbReference type="ARBA" id="ARBA00023052"/>
    </source>
</evidence>
<dbReference type="PANTHER" id="PTHR43257">
    <property type="entry name" value="PYRUVATE DEHYDROGENASE E1 COMPONENT BETA SUBUNIT"/>
    <property type="match status" value="1"/>
</dbReference>
<keyword evidence="3" id="KW-0786">Thiamine pyrophosphate</keyword>
<dbReference type="AlphaFoldDB" id="A0A5D0NKK3"/>
<dbReference type="InterPro" id="IPR029061">
    <property type="entry name" value="THDP-binding"/>
</dbReference>
<dbReference type="STRING" id="1220554.GCA_001552135_07253"/>
<dbReference type="RefSeq" id="WP_148344464.1">
    <property type="nucleotide sequence ID" value="NZ_VSFG01000004.1"/>
</dbReference>
<reference evidence="5 6" key="1">
    <citation type="submission" date="2019-08" db="EMBL/GenBank/DDBJ databases">
        <title>Actinomadura sp. nov. CYP1-5 isolated from mountain soil.</title>
        <authorList>
            <person name="Songsumanus A."/>
            <person name="Kuncharoen N."/>
            <person name="Kudo T."/>
            <person name="Yuki M."/>
            <person name="Igarashi Y."/>
            <person name="Tanasupawat S."/>
        </authorList>
    </citation>
    <scope>NUCLEOTIDE SEQUENCE [LARGE SCALE GENOMIC DNA]</scope>
    <source>
        <strain evidence="5 6">JCM 14158</strain>
    </source>
</reference>
<evidence type="ECO:0000256" key="2">
    <source>
        <dbReference type="ARBA" id="ARBA00023002"/>
    </source>
</evidence>
<sequence length="324" mass="33601">MTMSEAIVRAVADAMERDPSVYLIGQDVGVFGGPMNSAKGLWERFGDTGRIIDAPISEAAMVGTSVGAAMAGARPVVDLMFAEFLTLAVTPLGLEGASVAYRTRGRVTVPLVVRAKYGVGPHRGHAEGCVGMLMGFPGLKLVAPATPQDAYSLMAEAIADANPVVFLEHMSLLHAGRGEVDTALRVPIGAARVASAGTDLTIAASGLMVRRALRAATALTERGVSAEVVDLRTIVPLDVDTVLASARRTGRLLIVDESWPGAGPASELCSRLVRATGGAPGFTIEFLTPPSTPVPFGAPLEKAYVPDVEQIVAAASTPQEAFQS</sequence>
<comment type="caution">
    <text evidence="5">The sequence shown here is derived from an EMBL/GenBank/DDBJ whole genome shotgun (WGS) entry which is preliminary data.</text>
</comment>
<dbReference type="InterPro" id="IPR009014">
    <property type="entry name" value="Transketo_C/PFOR_II"/>
</dbReference>
<proteinExistence type="predicted"/>
<keyword evidence="6" id="KW-1185">Reference proteome</keyword>
<dbReference type="Gene3D" id="3.40.50.920">
    <property type="match status" value="1"/>
</dbReference>
<dbReference type="PANTHER" id="PTHR43257:SF2">
    <property type="entry name" value="PYRUVATE DEHYDROGENASE E1 COMPONENT SUBUNIT BETA"/>
    <property type="match status" value="1"/>
</dbReference>
<dbReference type="Pfam" id="PF02780">
    <property type="entry name" value="Transketolase_C"/>
    <property type="match status" value="1"/>
</dbReference>
<dbReference type="Proteomes" id="UP000323380">
    <property type="component" value="Unassembled WGS sequence"/>
</dbReference>
<dbReference type="EMBL" id="VSFG01000004">
    <property type="protein sequence ID" value="TYB44993.1"/>
    <property type="molecule type" value="Genomic_DNA"/>
</dbReference>
<dbReference type="GO" id="GO:0000287">
    <property type="term" value="F:magnesium ion binding"/>
    <property type="evidence" value="ECO:0007669"/>
    <property type="project" value="UniProtKB-ARBA"/>
</dbReference>
<dbReference type="Pfam" id="PF02779">
    <property type="entry name" value="Transket_pyr"/>
    <property type="match status" value="1"/>
</dbReference>
<evidence type="ECO:0000256" key="1">
    <source>
        <dbReference type="ARBA" id="ARBA00001964"/>
    </source>
</evidence>
<gene>
    <name evidence="5" type="ORF">FXF69_22990</name>
</gene>
<evidence type="ECO:0000259" key="4">
    <source>
        <dbReference type="SMART" id="SM00861"/>
    </source>
</evidence>
<dbReference type="Gene3D" id="3.40.50.970">
    <property type="match status" value="1"/>
</dbReference>
<organism evidence="5 6">
    <name type="scientific">Actinomadura chibensis</name>
    <dbReference type="NCBI Taxonomy" id="392828"/>
    <lineage>
        <taxon>Bacteria</taxon>
        <taxon>Bacillati</taxon>
        <taxon>Actinomycetota</taxon>
        <taxon>Actinomycetes</taxon>
        <taxon>Streptosporangiales</taxon>
        <taxon>Thermomonosporaceae</taxon>
        <taxon>Actinomadura</taxon>
    </lineage>
</organism>
<protein>
    <submittedName>
        <fullName evidence="5">Alpha-ketoacid dehydrogenase subunit beta</fullName>
    </submittedName>
</protein>
<dbReference type="InterPro" id="IPR033248">
    <property type="entry name" value="Transketolase_C"/>
</dbReference>
<dbReference type="SUPFAM" id="SSF52922">
    <property type="entry name" value="TK C-terminal domain-like"/>
    <property type="match status" value="1"/>
</dbReference>
<evidence type="ECO:0000313" key="6">
    <source>
        <dbReference type="Proteomes" id="UP000323380"/>
    </source>
</evidence>
<dbReference type="GO" id="GO:0016491">
    <property type="term" value="F:oxidoreductase activity"/>
    <property type="evidence" value="ECO:0007669"/>
    <property type="project" value="UniProtKB-KW"/>
</dbReference>
<dbReference type="SUPFAM" id="SSF52518">
    <property type="entry name" value="Thiamin diphosphate-binding fold (THDP-binding)"/>
    <property type="match status" value="1"/>
</dbReference>
<accession>A0A5D0NKK3</accession>
<keyword evidence="2" id="KW-0560">Oxidoreductase</keyword>